<dbReference type="Pfam" id="PF00563">
    <property type="entry name" value="EAL"/>
    <property type="match status" value="1"/>
</dbReference>
<dbReference type="Proteomes" id="UP000218765">
    <property type="component" value="Chromosome"/>
</dbReference>
<feature type="domain" description="PAC" evidence="4">
    <location>
        <begin position="317"/>
        <end position="369"/>
    </location>
</feature>
<evidence type="ECO:0000313" key="8">
    <source>
        <dbReference type="EMBL" id="BAZ93971.1"/>
    </source>
</evidence>
<dbReference type="InterPro" id="IPR052155">
    <property type="entry name" value="Biofilm_reg_signaling"/>
</dbReference>
<dbReference type="GO" id="GO:0007165">
    <property type="term" value="P:signal transduction"/>
    <property type="evidence" value="ECO:0007669"/>
    <property type="project" value="InterPro"/>
</dbReference>
<evidence type="ECO:0000259" key="4">
    <source>
        <dbReference type="PROSITE" id="PS50113"/>
    </source>
</evidence>
<dbReference type="RefSeq" id="WP_157745513.1">
    <property type="nucleotide sequence ID" value="NZ_AP018052.1"/>
</dbReference>
<name>A0A1Z4VQR2_9GAMM</name>
<keyword evidence="2" id="KW-1133">Transmembrane helix</keyword>
<dbReference type="Gene3D" id="3.30.70.270">
    <property type="match status" value="1"/>
</dbReference>
<dbReference type="SUPFAM" id="SSF141868">
    <property type="entry name" value="EAL domain-like"/>
    <property type="match status" value="1"/>
</dbReference>
<dbReference type="Gene3D" id="6.10.340.10">
    <property type="match status" value="1"/>
</dbReference>
<dbReference type="InterPro" id="IPR001633">
    <property type="entry name" value="EAL_dom"/>
</dbReference>
<dbReference type="PANTHER" id="PTHR44757">
    <property type="entry name" value="DIGUANYLATE CYCLASE DGCP"/>
    <property type="match status" value="1"/>
</dbReference>
<comment type="cofactor">
    <cofactor evidence="1">
        <name>Mg(2+)</name>
        <dbReference type="ChEBI" id="CHEBI:18420"/>
    </cofactor>
</comment>
<proteinExistence type="predicted"/>
<dbReference type="Gene3D" id="3.20.20.450">
    <property type="entry name" value="EAL domain"/>
    <property type="match status" value="1"/>
</dbReference>
<feature type="domain" description="HAMP" evidence="6">
    <location>
        <begin position="168"/>
        <end position="220"/>
    </location>
</feature>
<dbReference type="OrthoDB" id="9787514at2"/>
<dbReference type="SMART" id="SM00267">
    <property type="entry name" value="GGDEF"/>
    <property type="match status" value="1"/>
</dbReference>
<dbReference type="SUPFAM" id="SSF55073">
    <property type="entry name" value="Nucleotide cyclase"/>
    <property type="match status" value="1"/>
</dbReference>
<dbReference type="PROSITE" id="PS50883">
    <property type="entry name" value="EAL"/>
    <property type="match status" value="1"/>
</dbReference>
<evidence type="ECO:0000259" key="5">
    <source>
        <dbReference type="PROSITE" id="PS50883"/>
    </source>
</evidence>
<evidence type="ECO:0000256" key="1">
    <source>
        <dbReference type="ARBA" id="ARBA00001946"/>
    </source>
</evidence>
<dbReference type="InterPro" id="IPR013767">
    <property type="entry name" value="PAS_fold"/>
</dbReference>
<feature type="domain" description="GGDEF" evidence="7">
    <location>
        <begin position="401"/>
        <end position="534"/>
    </location>
</feature>
<dbReference type="GO" id="GO:0006355">
    <property type="term" value="P:regulation of DNA-templated transcription"/>
    <property type="evidence" value="ECO:0007669"/>
    <property type="project" value="InterPro"/>
</dbReference>
<keyword evidence="2" id="KW-0812">Transmembrane</keyword>
<dbReference type="Pfam" id="PF00989">
    <property type="entry name" value="PAS"/>
    <property type="match status" value="1"/>
</dbReference>
<dbReference type="InterPro" id="IPR029787">
    <property type="entry name" value="Nucleotide_cyclase"/>
</dbReference>
<reference evidence="8 9" key="1">
    <citation type="submission" date="2017-05" db="EMBL/GenBank/DDBJ databases">
        <title>Thiocyanate degradation by Thiohalobacter thiocyanaticus FOKN1.</title>
        <authorList>
            <person name="Oshiki M."/>
            <person name="Fukushima T."/>
            <person name="Kawano S."/>
            <person name="Nakagawa J."/>
        </authorList>
    </citation>
    <scope>NUCLEOTIDE SEQUENCE [LARGE SCALE GENOMIC DNA]</scope>
    <source>
        <strain evidence="8 9">FOKN1</strain>
    </source>
</reference>
<dbReference type="SMART" id="SM00304">
    <property type="entry name" value="HAMP"/>
    <property type="match status" value="1"/>
</dbReference>
<dbReference type="SMART" id="SM00091">
    <property type="entry name" value="PAS"/>
    <property type="match status" value="1"/>
</dbReference>
<feature type="transmembrane region" description="Helical" evidence="2">
    <location>
        <begin position="147"/>
        <end position="166"/>
    </location>
</feature>
<dbReference type="PANTHER" id="PTHR44757:SF4">
    <property type="entry name" value="DIGUANYLATE CYCLASE DGCE-RELATED"/>
    <property type="match status" value="1"/>
</dbReference>
<protein>
    <submittedName>
        <fullName evidence="8">Diguanylate cyclase/phosphodiesterase</fullName>
    </submittedName>
</protein>
<dbReference type="NCBIfam" id="TIGR00254">
    <property type="entry name" value="GGDEF"/>
    <property type="match status" value="1"/>
</dbReference>
<dbReference type="GO" id="GO:0003824">
    <property type="term" value="F:catalytic activity"/>
    <property type="evidence" value="ECO:0007669"/>
    <property type="project" value="UniProtKB-ARBA"/>
</dbReference>
<dbReference type="InterPro" id="IPR035919">
    <property type="entry name" value="EAL_sf"/>
</dbReference>
<evidence type="ECO:0000259" key="3">
    <source>
        <dbReference type="PROSITE" id="PS50112"/>
    </source>
</evidence>
<organism evidence="8 9">
    <name type="scientific">Thiohalobacter thiocyanaticus</name>
    <dbReference type="NCBI Taxonomy" id="585455"/>
    <lineage>
        <taxon>Bacteria</taxon>
        <taxon>Pseudomonadati</taxon>
        <taxon>Pseudomonadota</taxon>
        <taxon>Gammaproteobacteria</taxon>
        <taxon>Thiohalobacterales</taxon>
        <taxon>Thiohalobacteraceae</taxon>
        <taxon>Thiohalobacter</taxon>
    </lineage>
</organism>
<keyword evidence="2" id="KW-0472">Membrane</keyword>
<evidence type="ECO:0000256" key="2">
    <source>
        <dbReference type="SAM" id="Phobius"/>
    </source>
</evidence>
<dbReference type="PROSITE" id="PS50113">
    <property type="entry name" value="PAC"/>
    <property type="match status" value="1"/>
</dbReference>
<dbReference type="Pfam" id="PF00990">
    <property type="entry name" value="GGDEF"/>
    <property type="match status" value="1"/>
</dbReference>
<dbReference type="InterPro" id="IPR000160">
    <property type="entry name" value="GGDEF_dom"/>
</dbReference>
<gene>
    <name evidence="8" type="ORF">FOKN1_1576</name>
</gene>
<dbReference type="CDD" id="cd00130">
    <property type="entry name" value="PAS"/>
    <property type="match status" value="1"/>
</dbReference>
<evidence type="ECO:0000259" key="6">
    <source>
        <dbReference type="PROSITE" id="PS50885"/>
    </source>
</evidence>
<dbReference type="InterPro" id="IPR035965">
    <property type="entry name" value="PAS-like_dom_sf"/>
</dbReference>
<dbReference type="GO" id="GO:0016020">
    <property type="term" value="C:membrane"/>
    <property type="evidence" value="ECO:0007669"/>
    <property type="project" value="InterPro"/>
</dbReference>
<keyword evidence="9" id="KW-1185">Reference proteome</keyword>
<dbReference type="CDD" id="cd06225">
    <property type="entry name" value="HAMP"/>
    <property type="match status" value="1"/>
</dbReference>
<dbReference type="PROSITE" id="PS50112">
    <property type="entry name" value="PAS"/>
    <property type="match status" value="1"/>
</dbReference>
<dbReference type="Gene3D" id="3.30.450.20">
    <property type="entry name" value="PAS domain"/>
    <property type="match status" value="1"/>
</dbReference>
<dbReference type="AlphaFoldDB" id="A0A1Z4VQR2"/>
<accession>A0A1Z4VQR2</accession>
<dbReference type="CDD" id="cd01949">
    <property type="entry name" value="GGDEF"/>
    <property type="match status" value="1"/>
</dbReference>
<feature type="transmembrane region" description="Helical" evidence="2">
    <location>
        <begin position="16"/>
        <end position="34"/>
    </location>
</feature>
<dbReference type="FunFam" id="3.30.70.270:FF:000001">
    <property type="entry name" value="Diguanylate cyclase domain protein"/>
    <property type="match status" value="1"/>
</dbReference>
<feature type="domain" description="PAS" evidence="3">
    <location>
        <begin position="239"/>
        <end position="312"/>
    </location>
</feature>
<dbReference type="CDD" id="cd01948">
    <property type="entry name" value="EAL"/>
    <property type="match status" value="1"/>
</dbReference>
<dbReference type="PROSITE" id="PS50885">
    <property type="entry name" value="HAMP"/>
    <property type="match status" value="1"/>
</dbReference>
<dbReference type="InterPro" id="IPR000014">
    <property type="entry name" value="PAS"/>
</dbReference>
<dbReference type="InterPro" id="IPR000700">
    <property type="entry name" value="PAS-assoc_C"/>
</dbReference>
<feature type="domain" description="EAL" evidence="5">
    <location>
        <begin position="545"/>
        <end position="800"/>
    </location>
</feature>
<dbReference type="EMBL" id="AP018052">
    <property type="protein sequence ID" value="BAZ93971.1"/>
    <property type="molecule type" value="Genomic_DNA"/>
</dbReference>
<dbReference type="InterPro" id="IPR003660">
    <property type="entry name" value="HAMP_dom"/>
</dbReference>
<dbReference type="KEGG" id="ttc:FOKN1_1576"/>
<sequence>MQDTTQQLRARLPTKITGIVFWGTVFVGLILTLFQMRTLEENIRGRHALQSNRFTEAVADLLVRQEAASPEVLSPRIDTLIDAHGLLGAEIVLENRLLRFGRISGESHYHEQTLQTPDGIPVSSGLQRVVMYLPSVEAEVARLRKELLITMGVLFSAFGFILQWILQRLLTQPFLGMVTTAQRFTVGDEQARFDETRQDEFGFLGKFFNKALDYLLVQQDELKDALARVRESESALYHEKERVEVTLHSIGDAVITTDEAGCIEYLNPVAERLTGYQLHEVQGKVLSEIMQLINENTRQPVENPVDQCLKCGEILELADHTVLVRADGEEVAIADSAAPIRDRSGGIIGAVMVFHDVGHARKLARQLSYQATHDALTGLYNRREFEQRLKEAIEESRLRGDEHALCYLDLDQFKLVNDTCGHIAGDELLRQIAVLLQSRIRDADILARLGGDEFGVLLMHCTLEQARRVAEDLRKTVRDFRFVHEEHSFEIGVSIGVVTVNASIHNMTEIYSAADVACYAAKDSGRNRIHVYKPDDHELKRRQGEMRWVARIRKAIEEDRFVLYSQVIEPVSDPSLPVHYEILLRICDESGEEVPPMAFIPAAERYNMMPEVDRWVIDRVLDTAATIERGPLREAVWTINISGRSLGEDEFLRYLLRRIADSPVPASRFCFEITETAAIANLRRAARFIKQLKTLGCRFALDDFGSGLSSFAYLKNLEVDYLKIDGSFVRDMVEDPIDHAMVEAINNVGHVMNIQTIAEFVENDAIRASLQALGVNYAQGYGIGRPRPLDELLASRGLSQVAARDCG</sequence>
<evidence type="ECO:0000259" key="7">
    <source>
        <dbReference type="PROSITE" id="PS50887"/>
    </source>
</evidence>
<dbReference type="SUPFAM" id="SSF55785">
    <property type="entry name" value="PYP-like sensor domain (PAS domain)"/>
    <property type="match status" value="1"/>
</dbReference>
<dbReference type="PROSITE" id="PS50887">
    <property type="entry name" value="GGDEF"/>
    <property type="match status" value="1"/>
</dbReference>
<evidence type="ECO:0000313" key="9">
    <source>
        <dbReference type="Proteomes" id="UP000218765"/>
    </source>
</evidence>
<dbReference type="SMART" id="SM00052">
    <property type="entry name" value="EAL"/>
    <property type="match status" value="1"/>
</dbReference>
<dbReference type="NCBIfam" id="TIGR00229">
    <property type="entry name" value="sensory_box"/>
    <property type="match status" value="1"/>
</dbReference>
<dbReference type="InterPro" id="IPR043128">
    <property type="entry name" value="Rev_trsase/Diguanyl_cyclase"/>
</dbReference>